<protein>
    <submittedName>
        <fullName evidence="2">Uncharacterized protein</fullName>
    </submittedName>
</protein>
<accession>A0A9P9YKV0</accession>
<feature type="region of interest" description="Disordered" evidence="1">
    <location>
        <begin position="1"/>
        <end position="37"/>
    </location>
</feature>
<dbReference type="Proteomes" id="UP001059596">
    <property type="component" value="Unassembled WGS sequence"/>
</dbReference>
<reference evidence="2" key="1">
    <citation type="journal article" date="2023" name="Genome Biol. Evol.">
        <title>Long-read-based Genome Assembly of Drosophila gunungcola Reveals Fewer Chemosensory Genes in Flower-breeding Species.</title>
        <authorList>
            <person name="Negi A."/>
            <person name="Liao B.Y."/>
            <person name="Yeh S.D."/>
        </authorList>
    </citation>
    <scope>NUCLEOTIDE SEQUENCE</scope>
    <source>
        <strain evidence="2">Sukarami</strain>
    </source>
</reference>
<keyword evidence="3" id="KW-1185">Reference proteome</keyword>
<feature type="compositionally biased region" description="Basic and acidic residues" evidence="1">
    <location>
        <begin position="20"/>
        <end position="35"/>
    </location>
</feature>
<evidence type="ECO:0000256" key="1">
    <source>
        <dbReference type="SAM" id="MobiDB-lite"/>
    </source>
</evidence>
<sequence length="51" mass="5606">MKRDGQTSQMKGSPKKKPKSMADNDNGGHEVRGKEGSVVLQLSMQIKCRFG</sequence>
<comment type="caution">
    <text evidence="2">The sequence shown here is derived from an EMBL/GenBank/DDBJ whole genome shotgun (WGS) entry which is preliminary data.</text>
</comment>
<dbReference type="AlphaFoldDB" id="A0A9P9YKV0"/>
<proteinExistence type="predicted"/>
<organism evidence="2 3">
    <name type="scientific">Drosophila gunungcola</name>
    <name type="common">fruit fly</name>
    <dbReference type="NCBI Taxonomy" id="103775"/>
    <lineage>
        <taxon>Eukaryota</taxon>
        <taxon>Metazoa</taxon>
        <taxon>Ecdysozoa</taxon>
        <taxon>Arthropoda</taxon>
        <taxon>Hexapoda</taxon>
        <taxon>Insecta</taxon>
        <taxon>Pterygota</taxon>
        <taxon>Neoptera</taxon>
        <taxon>Endopterygota</taxon>
        <taxon>Diptera</taxon>
        <taxon>Brachycera</taxon>
        <taxon>Muscomorpha</taxon>
        <taxon>Ephydroidea</taxon>
        <taxon>Drosophilidae</taxon>
        <taxon>Drosophila</taxon>
        <taxon>Sophophora</taxon>
    </lineage>
</organism>
<gene>
    <name evidence="2" type="ORF">M5D96_008694</name>
</gene>
<evidence type="ECO:0000313" key="2">
    <source>
        <dbReference type="EMBL" id="KAI8038786.1"/>
    </source>
</evidence>
<evidence type="ECO:0000313" key="3">
    <source>
        <dbReference type="Proteomes" id="UP001059596"/>
    </source>
</evidence>
<name>A0A9P9YKV0_9MUSC</name>
<dbReference type="EMBL" id="JAMKOV010000007">
    <property type="protein sequence ID" value="KAI8038786.1"/>
    <property type="molecule type" value="Genomic_DNA"/>
</dbReference>